<dbReference type="InterPro" id="IPR013087">
    <property type="entry name" value="Znf_C2H2_type"/>
</dbReference>
<gene>
    <name evidence="4" type="primary">Zscan30</name>
    <name evidence="4" type="ORF">FOF47_R16207</name>
</gene>
<keyword evidence="5" id="KW-1185">Reference proteome</keyword>
<proteinExistence type="predicted"/>
<dbReference type="Proteomes" id="UP000475037">
    <property type="component" value="Unassembled WGS sequence"/>
</dbReference>
<keyword evidence="1" id="KW-0862">Zinc</keyword>
<evidence type="ECO:0000256" key="2">
    <source>
        <dbReference type="SAM" id="MobiDB-lite"/>
    </source>
</evidence>
<dbReference type="InterPro" id="IPR036236">
    <property type="entry name" value="Znf_C2H2_sf"/>
</dbReference>
<dbReference type="GO" id="GO:0008270">
    <property type="term" value="F:zinc ion binding"/>
    <property type="evidence" value="ECO:0007669"/>
    <property type="project" value="UniProtKB-KW"/>
</dbReference>
<dbReference type="AlphaFoldDB" id="A0A6G1A8L4"/>
<feature type="compositionally biased region" description="Basic and acidic residues" evidence="2">
    <location>
        <begin position="42"/>
        <end position="54"/>
    </location>
</feature>
<evidence type="ECO:0000259" key="3">
    <source>
        <dbReference type="PROSITE" id="PS50157"/>
    </source>
</evidence>
<dbReference type="PROSITE" id="PS50157">
    <property type="entry name" value="ZINC_FINGER_C2H2_2"/>
    <property type="match status" value="1"/>
</dbReference>
<keyword evidence="1" id="KW-0863">Zinc-finger</keyword>
<dbReference type="Gene3D" id="3.30.160.60">
    <property type="entry name" value="Classic Zinc Finger"/>
    <property type="match status" value="1"/>
</dbReference>
<protein>
    <submittedName>
        <fullName evidence="4">ZSC30 protein</fullName>
    </submittedName>
</protein>
<feature type="compositionally biased region" description="Polar residues" evidence="2">
    <location>
        <begin position="72"/>
        <end position="83"/>
    </location>
</feature>
<evidence type="ECO:0000256" key="1">
    <source>
        <dbReference type="PROSITE-ProRule" id="PRU00042"/>
    </source>
</evidence>
<feature type="region of interest" description="Disordered" evidence="2">
    <location>
        <begin position="19"/>
        <end position="112"/>
    </location>
</feature>
<comment type="caution">
    <text evidence="4">The sequence shown here is derived from an EMBL/GenBank/DDBJ whole genome shotgun (WGS) entry which is preliminary data.</text>
</comment>
<keyword evidence="1" id="KW-0479">Metal-binding</keyword>
<feature type="non-terminal residue" evidence="4">
    <location>
        <position position="1"/>
    </location>
</feature>
<dbReference type="SUPFAM" id="SSF57667">
    <property type="entry name" value="beta-beta-alpha zinc fingers"/>
    <property type="match status" value="1"/>
</dbReference>
<evidence type="ECO:0000313" key="4">
    <source>
        <dbReference type="EMBL" id="KAF0872175.1"/>
    </source>
</evidence>
<sequence length="112" mass="12275">ECAAAFIRGSRRVWHRRVHTGEKPSACRDGSPIQPSTVHTGDQPHRGIERERALGYRSRSVRRPWIIKGTNPVGTENGETSPGANGCPSLTAHPGGKPSEGRECRRAARQRT</sequence>
<organism evidence="4 5">
    <name type="scientific">Crocuta crocuta</name>
    <name type="common">Spotted hyena</name>
    <dbReference type="NCBI Taxonomy" id="9678"/>
    <lineage>
        <taxon>Eukaryota</taxon>
        <taxon>Metazoa</taxon>
        <taxon>Chordata</taxon>
        <taxon>Craniata</taxon>
        <taxon>Vertebrata</taxon>
        <taxon>Euteleostomi</taxon>
        <taxon>Mammalia</taxon>
        <taxon>Eutheria</taxon>
        <taxon>Laurasiatheria</taxon>
        <taxon>Carnivora</taxon>
        <taxon>Feliformia</taxon>
        <taxon>Hyaenidae</taxon>
        <taxon>Crocuta</taxon>
    </lineage>
</organism>
<feature type="domain" description="C2H2-type" evidence="3">
    <location>
        <begin position="1"/>
        <end position="24"/>
    </location>
</feature>
<accession>A0A6G1A8L4</accession>
<reference evidence="4 5" key="1">
    <citation type="submission" date="2019-11" db="EMBL/GenBank/DDBJ databases">
        <authorList>
            <person name="Yang C."/>
            <person name="Li F."/>
        </authorList>
    </citation>
    <scope>NUCLEOTIDE SEQUENCE [LARGE SCALE GENOMIC DNA]</scope>
    <source>
        <strain evidence="4">KB4526</strain>
        <tissue evidence="4">Muscle</tissue>
    </source>
</reference>
<dbReference type="EMBL" id="VOAJ01006369">
    <property type="protein sequence ID" value="KAF0872175.1"/>
    <property type="molecule type" value="Genomic_DNA"/>
</dbReference>
<feature type="non-terminal residue" evidence="4">
    <location>
        <position position="112"/>
    </location>
</feature>
<name>A0A6G1A8L4_CROCR</name>
<evidence type="ECO:0000313" key="5">
    <source>
        <dbReference type="Proteomes" id="UP000475037"/>
    </source>
</evidence>